<dbReference type="GO" id="GO:1902042">
    <property type="term" value="P:negative regulation of extrinsic apoptotic signaling pathway via death domain receptors"/>
    <property type="evidence" value="ECO:0007669"/>
    <property type="project" value="TreeGrafter"/>
</dbReference>
<dbReference type="InterPro" id="IPR038513">
    <property type="entry name" value="FAIM1_dom_sf"/>
</dbReference>
<reference evidence="1 2" key="1">
    <citation type="journal article" date="2013" name="Proc. Natl. Acad. Sci. U.S.A.">
        <title>The king cobra genome reveals dynamic gene evolution and adaptation in the snake venom system.</title>
        <authorList>
            <person name="Vonk F.J."/>
            <person name="Casewell N.R."/>
            <person name="Henkel C.V."/>
            <person name="Heimberg A.M."/>
            <person name="Jansen H.J."/>
            <person name="McCleary R.J."/>
            <person name="Kerkkamp H.M."/>
            <person name="Vos R.A."/>
            <person name="Guerreiro I."/>
            <person name="Calvete J.J."/>
            <person name="Wuster W."/>
            <person name="Woods A.E."/>
            <person name="Logan J.M."/>
            <person name="Harrison R.A."/>
            <person name="Castoe T.A."/>
            <person name="de Koning A.P."/>
            <person name="Pollock D.D."/>
            <person name="Yandell M."/>
            <person name="Calderon D."/>
            <person name="Renjifo C."/>
            <person name="Currier R.B."/>
            <person name="Salgado D."/>
            <person name="Pla D."/>
            <person name="Sanz L."/>
            <person name="Hyder A.S."/>
            <person name="Ribeiro J.M."/>
            <person name="Arntzen J.W."/>
            <person name="van den Thillart G.E."/>
            <person name="Boetzer M."/>
            <person name="Pirovano W."/>
            <person name="Dirks R.P."/>
            <person name="Spaink H.P."/>
            <person name="Duboule D."/>
            <person name="McGlinn E."/>
            <person name="Kini R.M."/>
            <person name="Richardson M.K."/>
        </authorList>
    </citation>
    <scope>NUCLEOTIDE SEQUENCE</scope>
    <source>
        <tissue evidence="1">Blood</tissue>
    </source>
</reference>
<accession>V8PFI2</accession>
<protein>
    <submittedName>
        <fullName evidence="1">Uncharacterized protein</fullName>
    </submittedName>
</protein>
<keyword evidence="2" id="KW-1185">Reference proteome</keyword>
<dbReference type="EMBL" id="AZIM01000107">
    <property type="protein sequence ID" value="ETE73329.1"/>
    <property type="molecule type" value="Genomic_DNA"/>
</dbReference>
<organism evidence="1 2">
    <name type="scientific">Ophiophagus hannah</name>
    <name type="common">King cobra</name>
    <name type="synonym">Naja hannah</name>
    <dbReference type="NCBI Taxonomy" id="8665"/>
    <lineage>
        <taxon>Eukaryota</taxon>
        <taxon>Metazoa</taxon>
        <taxon>Chordata</taxon>
        <taxon>Craniata</taxon>
        <taxon>Vertebrata</taxon>
        <taxon>Euteleostomi</taxon>
        <taxon>Lepidosauria</taxon>
        <taxon>Squamata</taxon>
        <taxon>Bifurcata</taxon>
        <taxon>Unidentata</taxon>
        <taxon>Episquamata</taxon>
        <taxon>Toxicofera</taxon>
        <taxon>Serpentes</taxon>
        <taxon>Colubroidea</taxon>
        <taxon>Elapidae</taxon>
        <taxon>Elapinae</taxon>
        <taxon>Ophiophagus</taxon>
    </lineage>
</organism>
<dbReference type="AlphaFoldDB" id="V8PFI2"/>
<comment type="caution">
    <text evidence="1">The sequence shown here is derived from an EMBL/GenBank/DDBJ whole genome shotgun (WGS) entry which is preliminary data.</text>
</comment>
<dbReference type="PANTHER" id="PTHR13088">
    <property type="entry name" value="FAS APOPTOTIC INHIBITORY MOLECULE FAIM"/>
    <property type="match status" value="1"/>
</dbReference>
<dbReference type="PANTHER" id="PTHR13088:SF3">
    <property type="entry name" value="FAS APOPTOTIC INHIBITORY MOLECULE 1"/>
    <property type="match status" value="1"/>
</dbReference>
<dbReference type="OrthoDB" id="6262731at2759"/>
<sequence>MYPIGYLDRMADLVAVWEVGLSDGVHKIEFEHGTTSGKRVVYVDGK</sequence>
<gene>
    <name evidence="1" type="ORF">L345_00835</name>
</gene>
<dbReference type="Pfam" id="PF06905">
    <property type="entry name" value="FAIM1"/>
    <property type="match status" value="1"/>
</dbReference>
<dbReference type="Gene3D" id="2.40.128.180">
    <property type="match status" value="1"/>
</dbReference>
<name>V8PFI2_OPHHA</name>
<proteinExistence type="predicted"/>
<dbReference type="Proteomes" id="UP000018936">
    <property type="component" value="Unassembled WGS sequence"/>
</dbReference>
<feature type="non-terminal residue" evidence="1">
    <location>
        <position position="46"/>
    </location>
</feature>
<evidence type="ECO:0000313" key="1">
    <source>
        <dbReference type="EMBL" id="ETE73329.1"/>
    </source>
</evidence>
<dbReference type="InterPro" id="IPR010695">
    <property type="entry name" value="FAIM1"/>
</dbReference>
<evidence type="ECO:0000313" key="2">
    <source>
        <dbReference type="Proteomes" id="UP000018936"/>
    </source>
</evidence>
<feature type="non-terminal residue" evidence="1">
    <location>
        <position position="1"/>
    </location>
</feature>